<dbReference type="Proteomes" id="UP000243819">
    <property type="component" value="Unassembled WGS sequence"/>
</dbReference>
<dbReference type="SUPFAM" id="SSF116726">
    <property type="entry name" value="TrkA C-terminal domain-like"/>
    <property type="match status" value="1"/>
</dbReference>
<dbReference type="AlphaFoldDB" id="A0A1H9Z438"/>
<dbReference type="Gene3D" id="3.40.50.720">
    <property type="entry name" value="NAD(P)-binding Rossmann-like Domain"/>
    <property type="match status" value="1"/>
</dbReference>
<dbReference type="Gene3D" id="3.30.70.1450">
    <property type="entry name" value="Regulator of K+ conductance, C-terminal domain"/>
    <property type="match status" value="1"/>
</dbReference>
<dbReference type="PANTHER" id="PTHR43833:SF7">
    <property type="entry name" value="KTR SYSTEM POTASSIUM UPTAKE PROTEIN C"/>
    <property type="match status" value="1"/>
</dbReference>
<reference evidence="4" key="1">
    <citation type="submission" date="2016-10" db="EMBL/GenBank/DDBJ databases">
        <authorList>
            <person name="Varghese N."/>
            <person name="Submissions S."/>
        </authorList>
    </citation>
    <scope>NUCLEOTIDE SEQUENCE [LARGE SCALE GENOMIC DNA]</scope>
    <source>
        <strain evidence="4">DSM 13577</strain>
    </source>
</reference>
<feature type="domain" description="RCK N-terminal" evidence="1">
    <location>
        <begin position="1"/>
        <end position="117"/>
    </location>
</feature>
<dbReference type="PROSITE" id="PS51201">
    <property type="entry name" value="RCK_N"/>
    <property type="match status" value="1"/>
</dbReference>
<dbReference type="GO" id="GO:0006813">
    <property type="term" value="P:potassium ion transport"/>
    <property type="evidence" value="ECO:0007669"/>
    <property type="project" value="InterPro"/>
</dbReference>
<dbReference type="EMBL" id="FOIF01000006">
    <property type="protein sequence ID" value="SES76264.1"/>
    <property type="molecule type" value="Genomic_DNA"/>
</dbReference>
<sequence>MKQFVVIGLGRFGTAVAKTLFDMGYDVMGIDISEERIHQAMGCTTHVVQLDAIDEGALQSVGIRNFDVAVVAIGQDIQASILTTMILKEMGIEYVVAKAQNDLHAKVLYKTGADRVVFPERDMGVRVANNLTSTNILDYIELAPDYSIVEITAPEFMHNKSLKELDLRAKFGINVVAVKSGKNIIVSPTADDVIKPGDIVVAIGSNEKLNKIKER</sequence>
<gene>
    <name evidence="3" type="ORF">SAMN03080614_100664</name>
</gene>
<dbReference type="InterPro" id="IPR036721">
    <property type="entry name" value="RCK_C_sf"/>
</dbReference>
<dbReference type="RefSeq" id="WP_091349120.1">
    <property type="nucleotide sequence ID" value="NZ_FOIF01000006.1"/>
</dbReference>
<dbReference type="InterPro" id="IPR006037">
    <property type="entry name" value="RCK_C"/>
</dbReference>
<accession>A0A1H9Z438</accession>
<dbReference type="InterPro" id="IPR036291">
    <property type="entry name" value="NAD(P)-bd_dom_sf"/>
</dbReference>
<organism evidence="3 4">
    <name type="scientific">Anaerobranca gottschalkii DSM 13577</name>
    <dbReference type="NCBI Taxonomy" id="1120990"/>
    <lineage>
        <taxon>Bacteria</taxon>
        <taxon>Bacillati</taxon>
        <taxon>Bacillota</taxon>
        <taxon>Clostridia</taxon>
        <taxon>Eubacteriales</taxon>
        <taxon>Proteinivoracaceae</taxon>
        <taxon>Anaerobranca</taxon>
    </lineage>
</organism>
<protein>
    <submittedName>
        <fullName evidence="3">Trk system potassium uptake protein TrkA</fullName>
    </submittedName>
</protein>
<evidence type="ECO:0000313" key="3">
    <source>
        <dbReference type="EMBL" id="SES76264.1"/>
    </source>
</evidence>
<evidence type="ECO:0000259" key="1">
    <source>
        <dbReference type="PROSITE" id="PS51201"/>
    </source>
</evidence>
<evidence type="ECO:0000313" key="4">
    <source>
        <dbReference type="Proteomes" id="UP000243819"/>
    </source>
</evidence>
<dbReference type="Pfam" id="PF02254">
    <property type="entry name" value="TrkA_N"/>
    <property type="match status" value="1"/>
</dbReference>
<dbReference type="SUPFAM" id="SSF51735">
    <property type="entry name" value="NAD(P)-binding Rossmann-fold domains"/>
    <property type="match status" value="1"/>
</dbReference>
<dbReference type="STRING" id="1120990.SAMN03080614_100664"/>
<dbReference type="InterPro" id="IPR050721">
    <property type="entry name" value="Trk_Ktr_HKT_K-transport"/>
</dbReference>
<evidence type="ECO:0000259" key="2">
    <source>
        <dbReference type="PROSITE" id="PS51202"/>
    </source>
</evidence>
<dbReference type="Pfam" id="PF02080">
    <property type="entry name" value="TrkA_C"/>
    <property type="match status" value="1"/>
</dbReference>
<dbReference type="OrthoDB" id="9776294at2"/>
<keyword evidence="4" id="KW-1185">Reference proteome</keyword>
<feature type="domain" description="RCK C-terminal" evidence="2">
    <location>
        <begin position="134"/>
        <end position="215"/>
    </location>
</feature>
<dbReference type="InterPro" id="IPR003148">
    <property type="entry name" value="RCK_N"/>
</dbReference>
<dbReference type="GO" id="GO:0008324">
    <property type="term" value="F:monoatomic cation transmembrane transporter activity"/>
    <property type="evidence" value="ECO:0007669"/>
    <property type="project" value="InterPro"/>
</dbReference>
<dbReference type="PANTHER" id="PTHR43833">
    <property type="entry name" value="POTASSIUM CHANNEL PROTEIN 2-RELATED-RELATED"/>
    <property type="match status" value="1"/>
</dbReference>
<proteinExistence type="predicted"/>
<name>A0A1H9Z438_9FIRM</name>
<dbReference type="PROSITE" id="PS51202">
    <property type="entry name" value="RCK_C"/>
    <property type="match status" value="1"/>
</dbReference>